<feature type="non-terminal residue" evidence="1">
    <location>
        <position position="152"/>
    </location>
</feature>
<dbReference type="STRING" id="436010.A0A166LXZ6"/>
<keyword evidence="2" id="KW-1185">Reference proteome</keyword>
<dbReference type="AlphaFoldDB" id="A0A166LXZ6"/>
<dbReference type="Proteomes" id="UP000076532">
    <property type="component" value="Unassembled WGS sequence"/>
</dbReference>
<name>A0A166LXZ6_9AGAM</name>
<proteinExistence type="predicted"/>
<dbReference type="OrthoDB" id="2723779at2759"/>
<dbReference type="EMBL" id="KV417532">
    <property type="protein sequence ID" value="KZP23439.1"/>
    <property type="molecule type" value="Genomic_DNA"/>
</dbReference>
<reference evidence="1 2" key="1">
    <citation type="journal article" date="2016" name="Mol. Biol. Evol.">
        <title>Comparative Genomics of Early-Diverging Mushroom-Forming Fungi Provides Insights into the Origins of Lignocellulose Decay Capabilities.</title>
        <authorList>
            <person name="Nagy L.G."/>
            <person name="Riley R."/>
            <person name="Tritt A."/>
            <person name="Adam C."/>
            <person name="Daum C."/>
            <person name="Floudas D."/>
            <person name="Sun H."/>
            <person name="Yadav J.S."/>
            <person name="Pangilinan J."/>
            <person name="Larsson K.H."/>
            <person name="Matsuura K."/>
            <person name="Barry K."/>
            <person name="Labutti K."/>
            <person name="Kuo R."/>
            <person name="Ohm R.A."/>
            <person name="Bhattacharya S.S."/>
            <person name="Shirouzu T."/>
            <person name="Yoshinaga Y."/>
            <person name="Martin F.M."/>
            <person name="Grigoriev I.V."/>
            <person name="Hibbett D.S."/>
        </authorList>
    </citation>
    <scope>NUCLEOTIDE SEQUENCE [LARGE SCALE GENOMIC DNA]</scope>
    <source>
        <strain evidence="1 2">CBS 109695</strain>
    </source>
</reference>
<accession>A0A166LXZ6</accession>
<evidence type="ECO:0000313" key="2">
    <source>
        <dbReference type="Proteomes" id="UP000076532"/>
    </source>
</evidence>
<evidence type="ECO:0000313" key="1">
    <source>
        <dbReference type="EMBL" id="KZP23439.1"/>
    </source>
</evidence>
<protein>
    <submittedName>
        <fullName evidence="1">Uncharacterized protein</fullName>
    </submittedName>
</protein>
<sequence length="152" mass="16662">MASSTVASIPAASTPTAAAVGVALVPIAALSKAQPIPTPASPEAEPDDAWKVALRKQIEVSLLPMVQEAKDVYQRKLNEGPIDQVTRGRLANEHSQALLSVRRIADDLYRDQINQERQQLRLAQGVTVERGWSEGIVKQQQAMFDQIARQRE</sequence>
<gene>
    <name evidence="1" type="ORF">FIBSPDRAFT_737400</name>
</gene>
<organism evidence="1 2">
    <name type="scientific">Athelia psychrophila</name>
    <dbReference type="NCBI Taxonomy" id="1759441"/>
    <lineage>
        <taxon>Eukaryota</taxon>
        <taxon>Fungi</taxon>
        <taxon>Dikarya</taxon>
        <taxon>Basidiomycota</taxon>
        <taxon>Agaricomycotina</taxon>
        <taxon>Agaricomycetes</taxon>
        <taxon>Agaricomycetidae</taxon>
        <taxon>Atheliales</taxon>
        <taxon>Atheliaceae</taxon>
        <taxon>Athelia</taxon>
    </lineage>
</organism>